<dbReference type="STRING" id="765420.OSCT_2509"/>
<keyword evidence="3" id="KW-1185">Reference proteome</keyword>
<feature type="region of interest" description="Disordered" evidence="1">
    <location>
        <begin position="1292"/>
        <end position="1370"/>
    </location>
</feature>
<sequence length="1370" mass="155005">MPENTDSLIATALRRYLAIKIQVSANARTFFRISGFREAVYQELLGALAQQTWRLAEKDLLVCSIDPIPGFPEQALAPHRSATWYRNTVQDGQALILIQNRRSTDAQSLKDLFSVTEMTISQDGIHALLDTCMSRYQLNTEANQRDEIIHFVRRFAKVIHEPQLRDLVEFLVEVDRSMAEQPGMDVRHALAAALPWLGLFRCKELATLKSTHSDKLLRQVWNAARIGDEVLEEPQYSNYIKRLEQVTFDDLNGVSAAQKRRLLASFIAGELRNDRDAQLEVLKIDWNEVKQIVLNKTRNTAQQKIATLATQIQALAEEGTLGGDDVQEVLDDLRNSTEPDPETLDRLLIEQGDALPKRLKTDLQRLVKPRTQRHADFLVGVVSVALTLLVPNQNDLAVGTKLQVQVNLPKGKKDSHLTEACATFRTLYGGIEQEWDQLEWNLKALWDQSEQDPSGEEEAAQNEAEQEREIREEIPFRLILLGPDGKERSRAELIWIYRADSPAGATHQTLLAERKQIGVTEPLRLRVPIFNTCPESSVIDDLDISRPIRSFGAWFEQANSLADLLERSLHKRAQPATWQVVSEALRNLEQAWAAFVQSSQAGLLAARVEPLLNAYEHLLDRVISTFQSGNEISYGYRVLNQAWMISHPDEPNWALMPLFHPLKLLWWRERSRYFSQILDRLLDPATPASIVDESRFRRELRATYGSSGFPPLIALPFKEGKPAEYFVAAEESDGYELFFREAQRAESFGMDSEELADDEQEIAAQHAVEGIAAVIQDYIETYPFVRDGLEIVLFECRNGALPGLLIERLHQISKRRDWQVRITMVVHTSDRGAPIFRRVSEWVERERLPSSREVRTYFPAITLQVMQETSHTALFQRCADSDLIILADVLAERGQRMSAKIDLDPATDSKQYLLTYRAQQEPFQAGELQRSMLLTPPQQPRISRLFMLSQYAAIERRKVQPHQQARFYREMSLEAWQPEISTMHDHFNWVVCYDPTIDRFLIESTFPDQVQIIRYSLGLGAKRQHNLTVSSSHKAQDIVVRRLASRLGQMLERHDSSDLLQHVAQRLVEKAKLISGDIVLRAAGPGMFLNELIGLVSAKFATEERYRAQHPDTLSAWILLDDVEHWFSGKFPDLLFVAITTTENGQLKLHLEVIEAKCIGEQAFEAEARDAQRQVLSGIRRISSAFASGAQHLDALNWYDQLYRAVVGNLQVGIDHEEVWNLFREHLHRGDFELDLSGHTWIFCYDGQAGISNGPSEDPFGKGESDLDLRAHHYGRNELFALLRRLIEQHEGPSPDPEVWTPRQEASFPPPNLPPLGGGTELPPPAGAGGGDEVSVPPPNLPPLGGGTELPPGGGTELPPPAGAGRGWGR</sequence>
<protein>
    <submittedName>
        <fullName evidence="2">Uncharacterized protein</fullName>
    </submittedName>
</protein>
<feature type="region of interest" description="Disordered" evidence="1">
    <location>
        <begin position="449"/>
        <end position="468"/>
    </location>
</feature>
<dbReference type="EMBL" id="ADVR01000110">
    <property type="protein sequence ID" value="EFO79645.1"/>
    <property type="molecule type" value="Genomic_DNA"/>
</dbReference>
<dbReference type="OrthoDB" id="3217500at2"/>
<comment type="caution">
    <text evidence="2">The sequence shown here is derived from an EMBL/GenBank/DDBJ whole genome shotgun (WGS) entry which is preliminary data.</text>
</comment>
<evidence type="ECO:0000313" key="3">
    <source>
        <dbReference type="Proteomes" id="UP000054010"/>
    </source>
</evidence>
<dbReference type="Proteomes" id="UP000054010">
    <property type="component" value="Unassembled WGS sequence"/>
</dbReference>
<dbReference type="HOGENOM" id="CLU_256347_0_0_0"/>
<name>E1IGQ8_9CHLR</name>
<evidence type="ECO:0000256" key="1">
    <source>
        <dbReference type="SAM" id="MobiDB-lite"/>
    </source>
</evidence>
<feature type="compositionally biased region" description="Acidic residues" evidence="1">
    <location>
        <begin position="449"/>
        <end position="464"/>
    </location>
</feature>
<evidence type="ECO:0000313" key="2">
    <source>
        <dbReference type="EMBL" id="EFO79645.1"/>
    </source>
</evidence>
<proteinExistence type="predicted"/>
<feature type="compositionally biased region" description="Gly residues" evidence="1">
    <location>
        <begin position="1344"/>
        <end position="1356"/>
    </location>
</feature>
<reference evidence="2 3" key="1">
    <citation type="journal article" date="2011" name="J. Bacteriol.">
        <title>Draft genome sequence of the anoxygenic filamentous phototrophic bacterium Oscillochloris trichoides subsp. DG-6.</title>
        <authorList>
            <person name="Kuznetsov B.B."/>
            <person name="Ivanovsky R.N."/>
            <person name="Keppen O.I."/>
            <person name="Sukhacheva M.V."/>
            <person name="Bumazhkin B.K."/>
            <person name="Patutina E.O."/>
            <person name="Beletsky A.V."/>
            <person name="Mardanov A.V."/>
            <person name="Baslerov R.V."/>
            <person name="Panteleeva A.N."/>
            <person name="Kolganova T.V."/>
            <person name="Ravin N.V."/>
            <person name="Skryabin K.G."/>
        </authorList>
    </citation>
    <scope>NUCLEOTIDE SEQUENCE [LARGE SCALE GENOMIC DNA]</scope>
    <source>
        <strain evidence="2 3">DG-6</strain>
    </source>
</reference>
<organism evidence="2 3">
    <name type="scientific">Oscillochloris trichoides DG-6</name>
    <dbReference type="NCBI Taxonomy" id="765420"/>
    <lineage>
        <taxon>Bacteria</taxon>
        <taxon>Bacillati</taxon>
        <taxon>Chloroflexota</taxon>
        <taxon>Chloroflexia</taxon>
        <taxon>Chloroflexales</taxon>
        <taxon>Chloroflexineae</taxon>
        <taxon>Oscillochloridaceae</taxon>
        <taxon>Oscillochloris</taxon>
    </lineage>
</organism>
<gene>
    <name evidence="2" type="ORF">OSCT_2509</name>
</gene>
<dbReference type="eggNOG" id="COG1674">
    <property type="taxonomic scope" value="Bacteria"/>
</dbReference>
<accession>E1IGQ8</accession>